<dbReference type="EnsemblProtists" id="EOD07419">
    <property type="protein sequence ID" value="EOD07419"/>
    <property type="gene ID" value="EMIHUDRAFT_249525"/>
</dbReference>
<name>A0A0D3I834_EMIH1</name>
<dbReference type="AlphaFoldDB" id="A0A0D3I834"/>
<reference evidence="3" key="1">
    <citation type="journal article" date="2013" name="Nature">
        <title>Pan genome of the phytoplankton Emiliania underpins its global distribution.</title>
        <authorList>
            <person name="Read B.A."/>
            <person name="Kegel J."/>
            <person name="Klute M.J."/>
            <person name="Kuo A."/>
            <person name="Lefebvre S.C."/>
            <person name="Maumus F."/>
            <person name="Mayer C."/>
            <person name="Miller J."/>
            <person name="Monier A."/>
            <person name="Salamov A."/>
            <person name="Young J."/>
            <person name="Aguilar M."/>
            <person name="Claverie J.M."/>
            <person name="Frickenhaus S."/>
            <person name="Gonzalez K."/>
            <person name="Herman E.K."/>
            <person name="Lin Y.C."/>
            <person name="Napier J."/>
            <person name="Ogata H."/>
            <person name="Sarno A.F."/>
            <person name="Shmutz J."/>
            <person name="Schroeder D."/>
            <person name="de Vargas C."/>
            <person name="Verret F."/>
            <person name="von Dassow P."/>
            <person name="Valentin K."/>
            <person name="Van de Peer Y."/>
            <person name="Wheeler G."/>
            <person name="Dacks J.B."/>
            <person name="Delwiche C.F."/>
            <person name="Dyhrman S.T."/>
            <person name="Glockner G."/>
            <person name="John U."/>
            <person name="Richards T."/>
            <person name="Worden A.Z."/>
            <person name="Zhang X."/>
            <person name="Grigoriev I.V."/>
            <person name="Allen A.E."/>
            <person name="Bidle K."/>
            <person name="Borodovsky M."/>
            <person name="Bowler C."/>
            <person name="Brownlee C."/>
            <person name="Cock J.M."/>
            <person name="Elias M."/>
            <person name="Gladyshev V.N."/>
            <person name="Groth M."/>
            <person name="Guda C."/>
            <person name="Hadaegh A."/>
            <person name="Iglesias-Rodriguez M.D."/>
            <person name="Jenkins J."/>
            <person name="Jones B.M."/>
            <person name="Lawson T."/>
            <person name="Leese F."/>
            <person name="Lindquist E."/>
            <person name="Lobanov A."/>
            <person name="Lomsadze A."/>
            <person name="Malik S.B."/>
            <person name="Marsh M.E."/>
            <person name="Mackinder L."/>
            <person name="Mock T."/>
            <person name="Mueller-Roeber B."/>
            <person name="Pagarete A."/>
            <person name="Parker M."/>
            <person name="Probert I."/>
            <person name="Quesneville H."/>
            <person name="Raines C."/>
            <person name="Rensing S.A."/>
            <person name="Riano-Pachon D.M."/>
            <person name="Richier S."/>
            <person name="Rokitta S."/>
            <person name="Shiraiwa Y."/>
            <person name="Soanes D.M."/>
            <person name="van der Giezen M."/>
            <person name="Wahlund T.M."/>
            <person name="Williams B."/>
            <person name="Wilson W."/>
            <person name="Wolfe G."/>
            <person name="Wurch L.L."/>
        </authorList>
    </citation>
    <scope>NUCLEOTIDE SEQUENCE</scope>
</reference>
<keyword evidence="1" id="KW-0812">Transmembrane</keyword>
<accession>A0A0D3I834</accession>
<evidence type="ECO:0000256" key="1">
    <source>
        <dbReference type="SAM" id="Phobius"/>
    </source>
</evidence>
<organism evidence="2 3">
    <name type="scientific">Emiliania huxleyi (strain CCMP1516)</name>
    <dbReference type="NCBI Taxonomy" id="280463"/>
    <lineage>
        <taxon>Eukaryota</taxon>
        <taxon>Haptista</taxon>
        <taxon>Haptophyta</taxon>
        <taxon>Prymnesiophyceae</taxon>
        <taxon>Isochrysidales</taxon>
        <taxon>Noelaerhabdaceae</taxon>
        <taxon>Emiliania</taxon>
    </lineage>
</organism>
<sequence>MSLVNARVVCSGKPPSKTVLQPGSMQKRVQTLLLSPSHAALVDVLPGQCLGGRSPVYERALLALAALGVSCILFVCLTIVLQAVRRILAAGMLGLDAARVAAAWAAADFPASISAASIADPTTFG</sequence>
<protein>
    <submittedName>
        <fullName evidence="2">Uncharacterized protein</fullName>
    </submittedName>
</protein>
<dbReference type="EnsemblProtists" id="EOD38087">
    <property type="protein sequence ID" value="EOD38087"/>
    <property type="gene ID" value="EMIHUDRAFT_200524"/>
</dbReference>
<dbReference type="HOGENOM" id="CLU_1996895_0_0_1"/>
<reference evidence="2" key="2">
    <citation type="submission" date="2024-10" db="UniProtKB">
        <authorList>
            <consortium name="EnsemblProtists"/>
        </authorList>
    </citation>
    <scope>IDENTIFICATION</scope>
</reference>
<keyword evidence="3" id="KW-1185">Reference proteome</keyword>
<dbReference type="KEGG" id="ehx:EMIHUDRAFT_249525"/>
<dbReference type="KEGG" id="ehx:EMIHUDRAFT_200524"/>
<dbReference type="RefSeq" id="XP_005790516.1">
    <property type="nucleotide sequence ID" value="XM_005790459.1"/>
</dbReference>
<keyword evidence="1" id="KW-0472">Membrane</keyword>
<keyword evidence="1" id="KW-1133">Transmembrane helix</keyword>
<evidence type="ECO:0000313" key="2">
    <source>
        <dbReference type="EnsemblProtists" id="EOD07419"/>
    </source>
</evidence>
<dbReference type="Proteomes" id="UP000013827">
    <property type="component" value="Unassembled WGS sequence"/>
</dbReference>
<proteinExistence type="predicted"/>
<evidence type="ECO:0000313" key="3">
    <source>
        <dbReference type="Proteomes" id="UP000013827"/>
    </source>
</evidence>
<dbReference type="GeneID" id="17283357"/>
<dbReference type="GeneID" id="17253572"/>
<feature type="transmembrane region" description="Helical" evidence="1">
    <location>
        <begin position="60"/>
        <end position="84"/>
    </location>
</feature>
<dbReference type="PaxDb" id="2903-EOD07419"/>
<dbReference type="RefSeq" id="XP_005759848.1">
    <property type="nucleotide sequence ID" value="XM_005759791.1"/>
</dbReference>